<sequence>MRAGLRADRRCTTDVKVRSGTTEIAVDVISGEHACFKLSYACDQPDNVAVTVDAGVQLSWSRPEHDDGDSIGLAPPVFCHSTHKLSAASHTFGLTAECAGVVSSDSVSAITSPPPFRIASLMPNKTTYKLADEIVLELDAGADGLTVTANFSAVDSTYVAGGETVEPLGGGKYRIRRNMTSSGNTRVSGDYVVPVSVSDGTVVKTRDVPIRWLRTGYPRVALADATFIAGGAPTRSTSPSIANLTLYIGALTAQGPSAPALFEPLVDEVGGRPFSIGFSTSAPIGDTVRIEMRDTARSGAFVATYHAEVLPMLVSSTFYTVSGLLVGNPLPYGQPSANLQFRVVLPDGTASAWQGSVLAWPGEQGEVTVTGTVSYEYDDCRPDTSVPLGVSPQYYPDDCNKASKPARRVLVEVTNDCNQSHRQYAGEDGKFILWLPDTCANEEFRVVVHSVSRKVAGARVAVGGWNNGAINSKEQLTANPAHYSTHSAVVATFDPPFGNSVTDVGHVFIPLEGEPDMAWAAHIIDNGMTALDYYANFVDPADILPLNVSWATNGPDLAEKNWFVHSVHPSLIHLRPRSTNAFSLAHEISHYIHFNFMHAATTYGRFSEPMAVANAAMITKSSWMSVYPDAVYEDLDFNGDYRDGIGGPGVNGFQQADLKFFPEHSDFEDCQNRPECCALDPEQIPLCVQGPYGWVWRVFMDLHDGTGIEPWDKFYPVGGGAPQFYGNFDDVDGGGGFTPSAHKLADVMFGYLGGGHLPENMNRDDRGLEFSDLVDVLDGMICRGHMTQAQAEPLLKDAMNYKYDFDGVLSCN</sequence>
<accession>A0ABT5BGY3</accession>
<keyword evidence="2" id="KW-1185">Reference proteome</keyword>
<comment type="caution">
    <text evidence="1">The sequence shown here is derived from an EMBL/GenBank/DDBJ whole genome shotgun (WGS) entry which is preliminary data.</text>
</comment>
<name>A0ABT5BGY3_9BACT</name>
<proteinExistence type="predicted"/>
<organism evidence="1 2">
    <name type="scientific">Nannocystis radixulma</name>
    <dbReference type="NCBI Taxonomy" id="2995305"/>
    <lineage>
        <taxon>Bacteria</taxon>
        <taxon>Pseudomonadati</taxon>
        <taxon>Myxococcota</taxon>
        <taxon>Polyangia</taxon>
        <taxon>Nannocystales</taxon>
        <taxon>Nannocystaceae</taxon>
        <taxon>Nannocystis</taxon>
    </lineage>
</organism>
<dbReference type="EMBL" id="JAQNDN010000022">
    <property type="protein sequence ID" value="MDC0673363.1"/>
    <property type="molecule type" value="Genomic_DNA"/>
</dbReference>
<protein>
    <submittedName>
        <fullName evidence="1">Uncharacterized protein</fullName>
    </submittedName>
</protein>
<evidence type="ECO:0000313" key="1">
    <source>
        <dbReference type="EMBL" id="MDC0673363.1"/>
    </source>
</evidence>
<dbReference type="Proteomes" id="UP001217838">
    <property type="component" value="Unassembled WGS sequence"/>
</dbReference>
<evidence type="ECO:0000313" key="2">
    <source>
        <dbReference type="Proteomes" id="UP001217838"/>
    </source>
</evidence>
<reference evidence="1 2" key="1">
    <citation type="submission" date="2022-11" db="EMBL/GenBank/DDBJ databases">
        <title>Minimal conservation of predation-associated metabolite biosynthetic gene clusters underscores biosynthetic potential of Myxococcota including descriptions for ten novel species: Archangium lansinium sp. nov., Myxococcus landrumus sp. nov., Nannocystis bai.</title>
        <authorList>
            <person name="Ahearne A."/>
            <person name="Stevens C."/>
            <person name="Dowd S."/>
        </authorList>
    </citation>
    <scope>NUCLEOTIDE SEQUENCE [LARGE SCALE GENOMIC DNA]</scope>
    <source>
        <strain evidence="1 2">NCELM</strain>
    </source>
</reference>
<gene>
    <name evidence="1" type="ORF">POL58_36805</name>
</gene>
<dbReference type="RefSeq" id="WP_272006265.1">
    <property type="nucleotide sequence ID" value="NZ_JAQNDN010000022.1"/>
</dbReference>